<evidence type="ECO:0000313" key="4">
    <source>
        <dbReference type="Proteomes" id="UP000003490"/>
    </source>
</evidence>
<dbReference type="AlphaFoldDB" id="A7VPD3"/>
<proteinExistence type="predicted"/>
<evidence type="ECO:0000313" key="3">
    <source>
        <dbReference type="EMBL" id="PEQ24380.1"/>
    </source>
</evidence>
<evidence type="ECO:0000313" key="5">
    <source>
        <dbReference type="Proteomes" id="UP000220611"/>
    </source>
</evidence>
<name>A7VPD3_9FIRM</name>
<evidence type="ECO:0000256" key="1">
    <source>
        <dbReference type="SAM" id="MobiDB-lite"/>
    </source>
</evidence>
<keyword evidence="5" id="KW-1185">Reference proteome</keyword>
<dbReference type="Proteomes" id="UP000003490">
    <property type="component" value="Unassembled WGS sequence"/>
</dbReference>
<gene>
    <name evidence="3" type="ORF">CH238_09290</name>
    <name evidence="2" type="ORF">CLOLEP_00409</name>
</gene>
<reference evidence="2 4" key="2">
    <citation type="submission" date="2007-08" db="EMBL/GenBank/DDBJ databases">
        <authorList>
            <person name="Fulton L."/>
            <person name="Clifton S."/>
            <person name="Fulton B."/>
            <person name="Xu J."/>
            <person name="Minx P."/>
            <person name="Pepin K.H."/>
            <person name="Johnson M."/>
            <person name="Thiruvilangam P."/>
            <person name="Bhonagiri V."/>
            <person name="Nash W.E."/>
            <person name="Wang C."/>
            <person name="Mardis E.R."/>
            <person name="Wilson R.K."/>
        </authorList>
    </citation>
    <scope>NUCLEOTIDE SEQUENCE [LARGE SCALE GENOMIC DNA]</scope>
    <source>
        <strain evidence="2 4">DSM 753</strain>
    </source>
</reference>
<protein>
    <submittedName>
        <fullName evidence="2">Uncharacterized protein</fullName>
    </submittedName>
</protein>
<organism evidence="2 4">
    <name type="scientific">[Clostridium] leptum DSM 753</name>
    <dbReference type="NCBI Taxonomy" id="428125"/>
    <lineage>
        <taxon>Bacteria</taxon>
        <taxon>Bacillati</taxon>
        <taxon>Bacillota</taxon>
        <taxon>Clostridia</taxon>
        <taxon>Eubacteriales</taxon>
        <taxon>Oscillospiraceae</taxon>
        <taxon>Oscillospiraceae incertae sedis</taxon>
    </lineage>
</organism>
<accession>A7VPD3</accession>
<dbReference type="EMBL" id="ABCB02000012">
    <property type="protein sequence ID" value="EDO62820.1"/>
    <property type="molecule type" value="Genomic_DNA"/>
</dbReference>
<evidence type="ECO:0000313" key="2">
    <source>
        <dbReference type="EMBL" id="EDO62820.1"/>
    </source>
</evidence>
<reference evidence="3 5" key="3">
    <citation type="submission" date="2017-07" db="EMBL/GenBank/DDBJ databases">
        <title>Prevalence of linear plasmids in Cutibacterium (Propionibacterium) acnes isolates obtained from prostatic tissue.</title>
        <authorList>
            <person name="Davidsson S."/>
            <person name="Carlsson J."/>
            <person name="Molling P."/>
            <person name="Andren O."/>
            <person name="Andersson S.-O."/>
            <person name="Brzuszkiewicz E."/>
            <person name="Poehlein A."/>
            <person name="Al-Zeer M."/>
            <person name="Brinkmann V."/>
            <person name="Scavenius C."/>
            <person name="Nazipi S."/>
            <person name="Soderquist B."/>
            <person name="Bruggemann H."/>
        </authorList>
    </citation>
    <scope>NUCLEOTIDE SEQUENCE [LARGE SCALE GENOMIC DNA]</scope>
    <source>
        <strain evidence="3 5">DSM 753</strain>
    </source>
</reference>
<reference evidence="2 4" key="1">
    <citation type="submission" date="2007-08" db="EMBL/GenBank/DDBJ databases">
        <title>Draft genome sequence of Clostridium leptum (DSM 753).</title>
        <authorList>
            <person name="Sudarsanam P."/>
            <person name="Ley R."/>
            <person name="Guruge J."/>
            <person name="Turnbaugh P.J."/>
            <person name="Mahowald M."/>
            <person name="Liep D."/>
            <person name="Gordon J."/>
        </authorList>
    </citation>
    <scope>NUCLEOTIDE SEQUENCE [LARGE SCALE GENOMIC DNA]</scope>
    <source>
        <strain evidence="2 4">DSM 753</strain>
    </source>
</reference>
<sequence>MHFTQLFLSGKPADARWRRPADGFYSKQGAKRGCRELSIRDKKALPTANSHTFTRGRAVSTKIQAPPELRSGNGY</sequence>
<dbReference type="HOGENOM" id="CLU_2664615_0_0_9"/>
<feature type="region of interest" description="Disordered" evidence="1">
    <location>
        <begin position="48"/>
        <end position="75"/>
    </location>
</feature>
<comment type="caution">
    <text evidence="2">The sequence shown here is derived from an EMBL/GenBank/DDBJ whole genome shotgun (WGS) entry which is preliminary data.</text>
</comment>
<dbReference type="EMBL" id="NOXF01000006">
    <property type="protein sequence ID" value="PEQ24380.1"/>
    <property type="molecule type" value="Genomic_DNA"/>
</dbReference>
<dbReference type="Proteomes" id="UP000220611">
    <property type="component" value="Unassembled WGS sequence"/>
</dbReference>